<feature type="signal peptide" evidence="1">
    <location>
        <begin position="1"/>
        <end position="19"/>
    </location>
</feature>
<dbReference type="InterPro" id="IPR041662">
    <property type="entry name" value="SusD-like_2"/>
</dbReference>
<dbReference type="Pfam" id="PF12741">
    <property type="entry name" value="SusD-like"/>
    <property type="match status" value="1"/>
</dbReference>
<evidence type="ECO:0000256" key="1">
    <source>
        <dbReference type="SAM" id="SignalP"/>
    </source>
</evidence>
<dbReference type="InterPro" id="IPR024302">
    <property type="entry name" value="SusD-like"/>
</dbReference>
<keyword evidence="1" id="KW-0732">Signal</keyword>
<dbReference type="AlphaFoldDB" id="A0A4S2FG02"/>
<dbReference type="RefSeq" id="WP_135952579.1">
    <property type="nucleotide sequence ID" value="NZ_CASZDM010000020.1"/>
</dbReference>
<proteinExistence type="predicted"/>
<keyword evidence="2" id="KW-0449">Lipoprotein</keyword>
<evidence type="ECO:0000313" key="3">
    <source>
        <dbReference type="Proteomes" id="UP000310760"/>
    </source>
</evidence>
<name>A0A4S2FG02_9BACT</name>
<accession>A0A4S2FG02</accession>
<dbReference type="Pfam" id="PF12771">
    <property type="entry name" value="SusD-like_2"/>
    <property type="match status" value="1"/>
</dbReference>
<dbReference type="InterPro" id="IPR011990">
    <property type="entry name" value="TPR-like_helical_dom_sf"/>
</dbReference>
<dbReference type="Proteomes" id="UP000310760">
    <property type="component" value="Unassembled WGS sequence"/>
</dbReference>
<gene>
    <name evidence="2" type="ORF">E5339_19175</name>
</gene>
<evidence type="ECO:0000313" key="2">
    <source>
        <dbReference type="EMBL" id="TGY67696.1"/>
    </source>
</evidence>
<protein>
    <submittedName>
        <fullName evidence="2">SusD/RagB family nutrient-binding outer membrane lipoprotein</fullName>
    </submittedName>
</protein>
<organism evidence="2 3">
    <name type="scientific">Phocaeicola sartorii</name>
    <dbReference type="NCBI Taxonomy" id="671267"/>
    <lineage>
        <taxon>Bacteria</taxon>
        <taxon>Pseudomonadati</taxon>
        <taxon>Bacteroidota</taxon>
        <taxon>Bacteroidia</taxon>
        <taxon>Bacteroidales</taxon>
        <taxon>Bacteroidaceae</taxon>
        <taxon>Phocaeicola</taxon>
    </lineage>
</organism>
<dbReference type="PROSITE" id="PS51257">
    <property type="entry name" value="PROKAR_LIPOPROTEIN"/>
    <property type="match status" value="1"/>
</dbReference>
<dbReference type="Gene3D" id="1.25.40.390">
    <property type="match status" value="2"/>
</dbReference>
<dbReference type="SUPFAM" id="SSF48452">
    <property type="entry name" value="TPR-like"/>
    <property type="match status" value="1"/>
</dbReference>
<reference evidence="2 3" key="1">
    <citation type="submission" date="2019-04" db="EMBL/GenBank/DDBJ databases">
        <title>Microbes associate with the intestines of laboratory mice.</title>
        <authorList>
            <person name="Navarre W."/>
            <person name="Wong E."/>
            <person name="Huang K."/>
            <person name="Tropini C."/>
            <person name="Ng K."/>
            <person name="Yu B."/>
        </authorList>
    </citation>
    <scope>NUCLEOTIDE SEQUENCE [LARGE SCALE GENOMIC DNA]</scope>
    <source>
        <strain evidence="2 3">NM22_B1</strain>
    </source>
</reference>
<feature type="chain" id="PRO_5020502025" evidence="1">
    <location>
        <begin position="20"/>
        <end position="647"/>
    </location>
</feature>
<dbReference type="EMBL" id="SRYJ01000055">
    <property type="protein sequence ID" value="TGY67696.1"/>
    <property type="molecule type" value="Genomic_DNA"/>
</dbReference>
<comment type="caution">
    <text evidence="2">The sequence shown here is derived from an EMBL/GenBank/DDBJ whole genome shotgun (WGS) entry which is preliminary data.</text>
</comment>
<sequence>MKKINYILFSLCLGGAVSACSDFDEVNTDPKAAQADQVQAYYALNKSIVDAQQSPHEAERIFVYNWKSAARFHQMNFLVTGSYSDDYNNDYHNSRITAWMKNATLAINLADAQLASGNYTGRNETFVNNVKQVSRIWYAYLTSEYVDNFGVGPTGMVIGEVPDFKSCQDVYTYMLSELKDAASKIDTSITPDDVEKTGDAAYAFDFSKWVKYANSMRMRLAMRLSEVDPTTAKSEFEDAAKGELIISADDIFKVAEKDVWDNLAGVMSRLWNQQCVSMTIFNLMTNLGGVPTASQLTADRYQAYIKDNANYLGLYFPDHFSLNSDNPSKGFWMDGIPHSVDPRAFKLYYLPEDSEADNYSTWSESNYKVRNGKNVRGLINPNSATDTIAFVKPAMCWNGVANGYGGPKYSKNMIMNTSIWGSYPSLGKQYRTSNNDRIFFGDWETWFLLAEGAVRGWNAGFDAETAYTNGIKASFVYNGCSQFVDEYLQSETYNRVGTSVKFSHTEEPPATVEMDYIDGYTGKAGKFTYTYPVASKTLYGKALNDKLTKIITQKYIAQMPYLPLEAWSDHRRLGLPFFEIPSAEEPLTNMPEWNVDVYKSGQKVSLYPQRLKFPSSLQNADPEGYQKAVQFLGGTETTLTPIWWAKH</sequence>